<evidence type="ECO:0008006" key="3">
    <source>
        <dbReference type="Google" id="ProtNLM"/>
    </source>
</evidence>
<dbReference type="Gene3D" id="3.40.50.1360">
    <property type="match status" value="1"/>
</dbReference>
<protein>
    <recommendedName>
        <fullName evidence="3">Glucosamine-6-phosphate deaminase</fullName>
    </recommendedName>
</protein>
<dbReference type="InterPro" id="IPR037171">
    <property type="entry name" value="NagB/RpiA_transferase-like"/>
</dbReference>
<keyword evidence="2" id="KW-1185">Reference proteome</keyword>
<reference evidence="1" key="1">
    <citation type="journal article" date="2014" name="Int. J. Syst. Evol. Microbiol.">
        <title>Complete genome sequence of Corynebacterium casei LMG S-19264T (=DSM 44701T), isolated from a smear-ripened cheese.</title>
        <authorList>
            <consortium name="US DOE Joint Genome Institute (JGI-PGF)"/>
            <person name="Walter F."/>
            <person name="Albersmeier A."/>
            <person name="Kalinowski J."/>
            <person name="Ruckert C."/>
        </authorList>
    </citation>
    <scope>NUCLEOTIDE SEQUENCE</scope>
    <source>
        <strain evidence="1">CGMCC 1.15179</strain>
    </source>
</reference>
<name>A0A8J2YDA7_9BACL</name>
<evidence type="ECO:0000313" key="2">
    <source>
        <dbReference type="Proteomes" id="UP000625210"/>
    </source>
</evidence>
<dbReference type="EMBL" id="BMHQ01000005">
    <property type="protein sequence ID" value="GGE15824.1"/>
    <property type="molecule type" value="Genomic_DNA"/>
</dbReference>
<sequence>MQLIKAENYEDMSRIAAEIIIRKVRSANRVTLGLATGGTPKGTYERLVADHRQNGT</sequence>
<dbReference type="AlphaFoldDB" id="A0A8J2YDA7"/>
<gene>
    <name evidence="1" type="ORF">GCM10011571_16810</name>
</gene>
<comment type="caution">
    <text evidence="1">The sequence shown here is derived from an EMBL/GenBank/DDBJ whole genome shotgun (WGS) entry which is preliminary data.</text>
</comment>
<dbReference type="Proteomes" id="UP000625210">
    <property type="component" value="Unassembled WGS sequence"/>
</dbReference>
<accession>A0A8J2YDA7</accession>
<dbReference type="SUPFAM" id="SSF100950">
    <property type="entry name" value="NagB/RpiA/CoA transferase-like"/>
    <property type="match status" value="1"/>
</dbReference>
<reference evidence="1" key="2">
    <citation type="submission" date="2020-09" db="EMBL/GenBank/DDBJ databases">
        <authorList>
            <person name="Sun Q."/>
            <person name="Zhou Y."/>
        </authorList>
    </citation>
    <scope>NUCLEOTIDE SEQUENCE</scope>
    <source>
        <strain evidence="1">CGMCC 1.15179</strain>
    </source>
</reference>
<proteinExistence type="predicted"/>
<organism evidence="1 2">
    <name type="scientific">Marinithermofilum abyssi</name>
    <dbReference type="NCBI Taxonomy" id="1571185"/>
    <lineage>
        <taxon>Bacteria</taxon>
        <taxon>Bacillati</taxon>
        <taxon>Bacillota</taxon>
        <taxon>Bacilli</taxon>
        <taxon>Bacillales</taxon>
        <taxon>Thermoactinomycetaceae</taxon>
        <taxon>Marinithermofilum</taxon>
    </lineage>
</organism>
<evidence type="ECO:0000313" key="1">
    <source>
        <dbReference type="EMBL" id="GGE15824.1"/>
    </source>
</evidence>